<accession>A0A9N9BPF1</accession>
<evidence type="ECO:0000313" key="2">
    <source>
        <dbReference type="EMBL" id="CAG8571575.1"/>
    </source>
</evidence>
<organism evidence="2 3">
    <name type="scientific">Funneliformis mosseae</name>
    <name type="common">Endomycorrhizal fungus</name>
    <name type="synonym">Glomus mosseae</name>
    <dbReference type="NCBI Taxonomy" id="27381"/>
    <lineage>
        <taxon>Eukaryota</taxon>
        <taxon>Fungi</taxon>
        <taxon>Fungi incertae sedis</taxon>
        <taxon>Mucoromycota</taxon>
        <taxon>Glomeromycotina</taxon>
        <taxon>Glomeromycetes</taxon>
        <taxon>Glomerales</taxon>
        <taxon>Glomeraceae</taxon>
        <taxon>Funneliformis</taxon>
    </lineage>
</organism>
<sequence>MRRELLGIKSALGDATSFHLGSQGFNNAEQLAKDIHELERDEQDEESQQQNLEVQNFKVTQQILMSTR</sequence>
<feature type="coiled-coil region" evidence="1">
    <location>
        <begin position="28"/>
        <end position="55"/>
    </location>
</feature>
<dbReference type="EMBL" id="CAJVPP010001754">
    <property type="protein sequence ID" value="CAG8571575.1"/>
    <property type="molecule type" value="Genomic_DNA"/>
</dbReference>
<comment type="caution">
    <text evidence="2">The sequence shown here is derived from an EMBL/GenBank/DDBJ whole genome shotgun (WGS) entry which is preliminary data.</text>
</comment>
<reference evidence="2" key="1">
    <citation type="submission" date="2021-06" db="EMBL/GenBank/DDBJ databases">
        <authorList>
            <person name="Kallberg Y."/>
            <person name="Tangrot J."/>
            <person name="Rosling A."/>
        </authorList>
    </citation>
    <scope>NUCLEOTIDE SEQUENCE</scope>
    <source>
        <strain evidence="2">87-6 pot B 2015</strain>
    </source>
</reference>
<dbReference type="Proteomes" id="UP000789375">
    <property type="component" value="Unassembled WGS sequence"/>
</dbReference>
<proteinExistence type="predicted"/>
<name>A0A9N9BPF1_FUNMO</name>
<protein>
    <submittedName>
        <fullName evidence="2">14690_t:CDS:1</fullName>
    </submittedName>
</protein>
<gene>
    <name evidence="2" type="ORF">FMOSSE_LOCUS7481</name>
</gene>
<keyword evidence="1" id="KW-0175">Coiled coil</keyword>
<dbReference type="AlphaFoldDB" id="A0A9N9BPF1"/>
<evidence type="ECO:0000256" key="1">
    <source>
        <dbReference type="SAM" id="Coils"/>
    </source>
</evidence>
<keyword evidence="3" id="KW-1185">Reference proteome</keyword>
<evidence type="ECO:0000313" key="3">
    <source>
        <dbReference type="Proteomes" id="UP000789375"/>
    </source>
</evidence>